<dbReference type="InterPro" id="IPR050116">
    <property type="entry name" value="DNA_polymerase-Y"/>
</dbReference>
<protein>
    <submittedName>
        <fullName evidence="7">Y-family DNA polymerase</fullName>
    </submittedName>
</protein>
<keyword evidence="3" id="KW-0741">SOS mutagenesis</keyword>
<dbReference type="InterPro" id="IPR025188">
    <property type="entry name" value="DUF4113"/>
</dbReference>
<dbReference type="GO" id="GO:0006281">
    <property type="term" value="P:DNA repair"/>
    <property type="evidence" value="ECO:0007669"/>
    <property type="project" value="UniProtKB-KW"/>
</dbReference>
<feature type="domain" description="UmuC" evidence="6">
    <location>
        <begin position="2"/>
        <end position="187"/>
    </location>
</feature>
<dbReference type="SUPFAM" id="SSF56672">
    <property type="entry name" value="DNA/RNA polymerases"/>
    <property type="match status" value="1"/>
</dbReference>
<comment type="similarity">
    <text evidence="1">Belongs to the DNA polymerase type-Y family.</text>
</comment>
<accession>A0A7D5VA04</accession>
<name>A0A7D5VA04_9NEIS</name>
<dbReference type="GO" id="GO:0009432">
    <property type="term" value="P:SOS response"/>
    <property type="evidence" value="ECO:0007669"/>
    <property type="project" value="UniProtKB-KW"/>
</dbReference>
<sequence>MIALVDVNNFYVSCQRVFEPHLVGKPVVVLSNNDGCIISRSAEAKALGIPMAAPWHQLSQFARAHGVIAYSSNYALYADMSQRVMQVLARFSPQQEVYSIDECFLGLHGVLSDHTELGLLLKQTVWRWTGLPICVGIAPTKTLAKLANHIAKQRPEFAGVCEWEKLPVQQRQQFMATMDVGEVWGIGRKLSVRLKQDGIHTVADLAASPAEQLRQRYGVVLQRIVAELNGCACLELEEVTPDKQQILCSRSFGQPIFSEQQLAEAISTYLARAAEKLRQQNSLAGAVGIFIRTNPFRPNEPQYRQQMVLPLTQPSNDTLKLTRIALRMLARLYRSGFAYAKAGVMLTQLQPKTAIQGHLFLQTADPIKRAELNATLDAINRRWGRGAIGLACAGNKKPAWAMNQQHLSPYWTTRWPDIPVALAK</sequence>
<keyword evidence="4" id="KW-0234">DNA repair</keyword>
<evidence type="ECO:0000313" key="8">
    <source>
        <dbReference type="Proteomes" id="UP000510822"/>
    </source>
</evidence>
<reference evidence="7 8" key="1">
    <citation type="journal article" date="2016" name="Int. J. Syst. Evol. Microbiol.">
        <title>Chitinibacter fontanus sp. nov., isolated from a spring.</title>
        <authorList>
            <person name="Sheu S.Y."/>
            <person name="Li Y.S."/>
            <person name="Young C.C."/>
            <person name="Chen W.M."/>
        </authorList>
    </citation>
    <scope>NUCLEOTIDE SEQUENCE [LARGE SCALE GENOMIC DNA]</scope>
    <source>
        <strain evidence="7 8">STM-7</strain>
    </source>
</reference>
<dbReference type="CDD" id="cd01700">
    <property type="entry name" value="PolY_Pol_V_umuC"/>
    <property type="match status" value="1"/>
</dbReference>
<proteinExistence type="inferred from homology"/>
<dbReference type="GO" id="GO:0003684">
    <property type="term" value="F:damaged DNA binding"/>
    <property type="evidence" value="ECO:0007669"/>
    <property type="project" value="InterPro"/>
</dbReference>
<dbReference type="PANTHER" id="PTHR11076:SF34">
    <property type="entry name" value="PROTEIN UMUC"/>
    <property type="match status" value="1"/>
</dbReference>
<dbReference type="GO" id="GO:0005829">
    <property type="term" value="C:cytosol"/>
    <property type="evidence" value="ECO:0007669"/>
    <property type="project" value="TreeGrafter"/>
</dbReference>
<dbReference type="Gene3D" id="1.10.150.20">
    <property type="entry name" value="5' to 3' exonuclease, C-terminal subdomain"/>
    <property type="match status" value="1"/>
</dbReference>
<dbReference type="Gene3D" id="3.30.70.270">
    <property type="match status" value="1"/>
</dbReference>
<organism evidence="7 8">
    <name type="scientific">Chitinibacter fontanus</name>
    <dbReference type="NCBI Taxonomy" id="1737446"/>
    <lineage>
        <taxon>Bacteria</taxon>
        <taxon>Pseudomonadati</taxon>
        <taxon>Pseudomonadota</taxon>
        <taxon>Betaproteobacteria</taxon>
        <taxon>Neisseriales</taxon>
        <taxon>Chitinibacteraceae</taxon>
        <taxon>Chitinibacter</taxon>
    </lineage>
</organism>
<dbReference type="GO" id="GO:0042276">
    <property type="term" value="P:error-prone translesion synthesis"/>
    <property type="evidence" value="ECO:0007669"/>
    <property type="project" value="TreeGrafter"/>
</dbReference>
<evidence type="ECO:0000259" key="6">
    <source>
        <dbReference type="PROSITE" id="PS50173"/>
    </source>
</evidence>
<evidence type="ECO:0000256" key="4">
    <source>
        <dbReference type="ARBA" id="ARBA00023204"/>
    </source>
</evidence>
<evidence type="ECO:0000256" key="3">
    <source>
        <dbReference type="ARBA" id="ARBA00023199"/>
    </source>
</evidence>
<dbReference type="PROSITE" id="PS50173">
    <property type="entry name" value="UMUC"/>
    <property type="match status" value="1"/>
</dbReference>
<keyword evidence="2" id="KW-0227">DNA damage</keyword>
<keyword evidence="5" id="KW-0742">SOS response</keyword>
<evidence type="ECO:0000256" key="1">
    <source>
        <dbReference type="ARBA" id="ARBA00010945"/>
    </source>
</evidence>
<dbReference type="PANTHER" id="PTHR11076">
    <property type="entry name" value="DNA REPAIR POLYMERASE UMUC / TRANSFERASE FAMILY MEMBER"/>
    <property type="match status" value="1"/>
</dbReference>
<dbReference type="InterPro" id="IPR017961">
    <property type="entry name" value="DNA_pol_Y-fam_little_finger"/>
</dbReference>
<dbReference type="InterPro" id="IPR043502">
    <property type="entry name" value="DNA/RNA_pol_sf"/>
</dbReference>
<evidence type="ECO:0000313" key="7">
    <source>
        <dbReference type="EMBL" id="QLI81694.1"/>
    </source>
</evidence>
<keyword evidence="8" id="KW-1185">Reference proteome</keyword>
<dbReference type="EMBL" id="CP058952">
    <property type="protein sequence ID" value="QLI81694.1"/>
    <property type="molecule type" value="Genomic_DNA"/>
</dbReference>
<evidence type="ECO:0000256" key="2">
    <source>
        <dbReference type="ARBA" id="ARBA00022763"/>
    </source>
</evidence>
<dbReference type="Proteomes" id="UP000510822">
    <property type="component" value="Chromosome"/>
</dbReference>
<gene>
    <name evidence="7" type="ORF">HZU75_09215</name>
</gene>
<dbReference type="Gene3D" id="3.40.1170.60">
    <property type="match status" value="1"/>
</dbReference>
<dbReference type="InterPro" id="IPR001126">
    <property type="entry name" value="UmuC"/>
</dbReference>
<dbReference type="Pfam" id="PF13438">
    <property type="entry name" value="DUF4113"/>
    <property type="match status" value="1"/>
</dbReference>
<dbReference type="KEGG" id="cfon:HZU75_09215"/>
<dbReference type="Pfam" id="PF11799">
    <property type="entry name" value="IMS_C"/>
    <property type="match status" value="1"/>
</dbReference>
<dbReference type="Pfam" id="PF00817">
    <property type="entry name" value="IMS"/>
    <property type="match status" value="1"/>
</dbReference>
<dbReference type="RefSeq" id="WP_180305804.1">
    <property type="nucleotide sequence ID" value="NZ_CP058952.1"/>
</dbReference>
<dbReference type="NCBIfam" id="NF002955">
    <property type="entry name" value="PRK03609.1"/>
    <property type="match status" value="1"/>
</dbReference>
<dbReference type="GO" id="GO:0003887">
    <property type="term" value="F:DNA-directed DNA polymerase activity"/>
    <property type="evidence" value="ECO:0007669"/>
    <property type="project" value="TreeGrafter"/>
</dbReference>
<dbReference type="InterPro" id="IPR043128">
    <property type="entry name" value="Rev_trsase/Diguanyl_cyclase"/>
</dbReference>
<evidence type="ECO:0000256" key="5">
    <source>
        <dbReference type="ARBA" id="ARBA00023236"/>
    </source>
</evidence>
<dbReference type="AlphaFoldDB" id="A0A7D5VA04"/>